<dbReference type="InterPro" id="IPR009057">
    <property type="entry name" value="Homeodomain-like_sf"/>
</dbReference>
<evidence type="ECO:0000256" key="5">
    <source>
        <dbReference type="ARBA" id="ARBA00023163"/>
    </source>
</evidence>
<dbReference type="GO" id="GO:0003677">
    <property type="term" value="F:DNA binding"/>
    <property type="evidence" value="ECO:0007669"/>
    <property type="project" value="UniProtKB-UniRule"/>
</dbReference>
<dbReference type="CDD" id="cd00086">
    <property type="entry name" value="homeodomain"/>
    <property type="match status" value="1"/>
</dbReference>
<feature type="compositionally biased region" description="Polar residues" evidence="9">
    <location>
        <begin position="180"/>
        <end position="190"/>
    </location>
</feature>
<feature type="compositionally biased region" description="Basic residues" evidence="9">
    <location>
        <begin position="211"/>
        <end position="221"/>
    </location>
</feature>
<dbReference type="InterPro" id="IPR008422">
    <property type="entry name" value="KN_HD"/>
</dbReference>
<evidence type="ECO:0000313" key="11">
    <source>
        <dbReference type="EMBL" id="CAI2165102.1"/>
    </source>
</evidence>
<keyword evidence="2" id="KW-0805">Transcription regulation</keyword>
<dbReference type="InterPro" id="IPR001356">
    <property type="entry name" value="HD"/>
</dbReference>
<comment type="caution">
    <text evidence="11">The sequence shown here is derived from an EMBL/GenBank/DDBJ whole genome shotgun (WGS) entry which is preliminary data.</text>
</comment>
<evidence type="ECO:0000256" key="8">
    <source>
        <dbReference type="PROSITE-ProRule" id="PRU00108"/>
    </source>
</evidence>
<dbReference type="InterPro" id="IPR050224">
    <property type="entry name" value="TALE_homeobox"/>
</dbReference>
<dbReference type="FunFam" id="1.10.10.60:FF:000059">
    <property type="entry name" value="TGFB-induced factor homeobox 1"/>
    <property type="match status" value="1"/>
</dbReference>
<dbReference type="SUPFAM" id="SSF46689">
    <property type="entry name" value="Homeodomain-like"/>
    <property type="match status" value="1"/>
</dbReference>
<dbReference type="Gene3D" id="1.10.10.60">
    <property type="entry name" value="Homeodomain-like"/>
    <property type="match status" value="1"/>
</dbReference>
<feature type="DNA-binding region" description="Homeobox" evidence="8">
    <location>
        <begin position="93"/>
        <end position="155"/>
    </location>
</feature>
<protein>
    <submittedName>
        <fullName evidence="11">15057_t:CDS:1</fullName>
    </submittedName>
</protein>
<dbReference type="PANTHER" id="PTHR11850">
    <property type="entry name" value="HOMEOBOX PROTEIN TRANSCRIPTION FACTORS"/>
    <property type="match status" value="1"/>
</dbReference>
<keyword evidence="4 8" id="KW-0371">Homeobox</keyword>
<evidence type="ECO:0000256" key="9">
    <source>
        <dbReference type="SAM" id="MobiDB-lite"/>
    </source>
</evidence>
<dbReference type="AlphaFoldDB" id="A0A9W4SE18"/>
<dbReference type="EMBL" id="CAMKVN010000197">
    <property type="protein sequence ID" value="CAI2165102.1"/>
    <property type="molecule type" value="Genomic_DNA"/>
</dbReference>
<name>A0A9W4SE18_9GLOM</name>
<dbReference type="SMART" id="SM00389">
    <property type="entry name" value="HOX"/>
    <property type="match status" value="1"/>
</dbReference>
<comment type="subcellular location">
    <subcellularLocation>
        <location evidence="1 8">Nucleus</location>
    </subcellularLocation>
</comment>
<dbReference type="GO" id="GO:0006355">
    <property type="term" value="P:regulation of DNA-templated transcription"/>
    <property type="evidence" value="ECO:0007669"/>
    <property type="project" value="InterPro"/>
</dbReference>
<dbReference type="OrthoDB" id="10056939at2759"/>
<keyword evidence="6 8" id="KW-0539">Nucleus</keyword>
<evidence type="ECO:0000256" key="4">
    <source>
        <dbReference type="ARBA" id="ARBA00023155"/>
    </source>
</evidence>
<dbReference type="GO" id="GO:0005634">
    <property type="term" value="C:nucleus"/>
    <property type="evidence" value="ECO:0007669"/>
    <property type="project" value="UniProtKB-SubCell"/>
</dbReference>
<evidence type="ECO:0000256" key="6">
    <source>
        <dbReference type="ARBA" id="ARBA00023242"/>
    </source>
</evidence>
<accession>A0A9W4SE18</accession>
<keyword evidence="5" id="KW-0804">Transcription</keyword>
<evidence type="ECO:0000256" key="2">
    <source>
        <dbReference type="ARBA" id="ARBA00023015"/>
    </source>
</evidence>
<feature type="domain" description="Homeobox" evidence="10">
    <location>
        <begin position="91"/>
        <end position="154"/>
    </location>
</feature>
<feature type="region of interest" description="Disordered" evidence="9">
    <location>
        <begin position="158"/>
        <end position="221"/>
    </location>
</feature>
<gene>
    <name evidence="11" type="ORF">FWILDA_LOCUS1902</name>
</gene>
<organism evidence="11 12">
    <name type="scientific">Funneliformis geosporum</name>
    <dbReference type="NCBI Taxonomy" id="1117311"/>
    <lineage>
        <taxon>Eukaryota</taxon>
        <taxon>Fungi</taxon>
        <taxon>Fungi incertae sedis</taxon>
        <taxon>Mucoromycota</taxon>
        <taxon>Glomeromycotina</taxon>
        <taxon>Glomeromycetes</taxon>
        <taxon>Glomerales</taxon>
        <taxon>Glomeraceae</taxon>
        <taxon>Funneliformis</taxon>
    </lineage>
</organism>
<evidence type="ECO:0000256" key="3">
    <source>
        <dbReference type="ARBA" id="ARBA00023125"/>
    </source>
</evidence>
<dbReference type="PROSITE" id="PS50071">
    <property type="entry name" value="HOMEOBOX_2"/>
    <property type="match status" value="1"/>
</dbReference>
<evidence type="ECO:0000256" key="7">
    <source>
        <dbReference type="ARBA" id="ARBA00038021"/>
    </source>
</evidence>
<evidence type="ECO:0000256" key="1">
    <source>
        <dbReference type="ARBA" id="ARBA00004123"/>
    </source>
</evidence>
<keyword evidence="12" id="KW-1185">Reference proteome</keyword>
<reference evidence="11" key="1">
    <citation type="submission" date="2022-08" db="EMBL/GenBank/DDBJ databases">
        <authorList>
            <person name="Kallberg Y."/>
            <person name="Tangrot J."/>
            <person name="Rosling A."/>
        </authorList>
    </citation>
    <scope>NUCLEOTIDE SEQUENCE</scope>
    <source>
        <strain evidence="11">Wild A</strain>
    </source>
</reference>
<feature type="compositionally biased region" description="Low complexity" evidence="9">
    <location>
        <begin position="158"/>
        <end position="167"/>
    </location>
</feature>
<keyword evidence="3 8" id="KW-0238">DNA-binding</keyword>
<comment type="similarity">
    <text evidence="7">Belongs to the TALE/TGIF homeobox family.</text>
</comment>
<dbReference type="Pfam" id="PF05920">
    <property type="entry name" value="Homeobox_KN"/>
    <property type="match status" value="1"/>
</dbReference>
<dbReference type="Proteomes" id="UP001153678">
    <property type="component" value="Unassembled WGS sequence"/>
</dbReference>
<evidence type="ECO:0000259" key="10">
    <source>
        <dbReference type="PROSITE" id="PS50071"/>
    </source>
</evidence>
<proteinExistence type="inferred from homology"/>
<evidence type="ECO:0000313" key="12">
    <source>
        <dbReference type="Proteomes" id="UP001153678"/>
    </source>
</evidence>
<sequence>MLGDKISKGSDSQIKLGYKNYGENKQDKRKVDEMMSTNSRFWLTVSENSREYERLIYGREQMIDHRSTMATPNLANSIYTHQHQDSLEPTPKPKRRRGNLPKATTALLKDWLAMHRKHPYPTEEEKLGLSRQTKLSLQQISNWFINARRRHLPHLLESSDFSSSPSPNNELDIFPYEAASGNSTDSASDNGKQHIRRHCTRIEKTGGVKKSYLRSRRKPSL</sequence>